<reference evidence="10 11" key="1">
    <citation type="journal article" date="2019" name="Sci. Rep.">
        <title>Sulfobacillus thermotolerans: new insights into resistance and metabolic capacities of acidophilic chemolithotrophs.</title>
        <authorList>
            <person name="Panyushkina A.E."/>
            <person name="Babenko V.V."/>
            <person name="Nikitina A.S."/>
            <person name="Selezneva O.V."/>
            <person name="Tsaplina I.A."/>
            <person name="Letarova M.A."/>
            <person name="Kostryukova E.S."/>
            <person name="Letarov A.V."/>
        </authorList>
    </citation>
    <scope>NUCLEOTIDE SEQUENCE [LARGE SCALE GENOMIC DNA]</scope>
    <source>
        <strain evidence="10 11">Kr1</strain>
    </source>
</reference>
<dbReference type="PANTHER" id="PTHR32294">
    <property type="entry name" value="DNA POLYMERASE III SUBUNIT ALPHA"/>
    <property type="match status" value="1"/>
</dbReference>
<feature type="domain" description="DNA polymerase helix-hairpin-helix motif" evidence="8">
    <location>
        <begin position="713"/>
        <end position="793"/>
    </location>
</feature>
<dbReference type="Pfam" id="PF14579">
    <property type="entry name" value="HHH_6"/>
    <property type="match status" value="1"/>
</dbReference>
<comment type="catalytic activity">
    <reaction evidence="6">
        <text>DNA(n) + a 2'-deoxyribonucleoside 5'-triphosphate = DNA(n+1) + diphosphate</text>
        <dbReference type="Rhea" id="RHEA:22508"/>
        <dbReference type="Rhea" id="RHEA-COMP:17339"/>
        <dbReference type="Rhea" id="RHEA-COMP:17340"/>
        <dbReference type="ChEBI" id="CHEBI:33019"/>
        <dbReference type="ChEBI" id="CHEBI:61560"/>
        <dbReference type="ChEBI" id="CHEBI:173112"/>
        <dbReference type="EC" id="2.7.7.7"/>
    </reaction>
</comment>
<evidence type="ECO:0000256" key="1">
    <source>
        <dbReference type="ARBA" id="ARBA00012417"/>
    </source>
</evidence>
<evidence type="ECO:0000259" key="7">
    <source>
        <dbReference type="Pfam" id="PF07733"/>
    </source>
</evidence>
<dbReference type="Pfam" id="PF07733">
    <property type="entry name" value="DNA_pol3_alpha"/>
    <property type="match status" value="1"/>
</dbReference>
<evidence type="ECO:0000256" key="4">
    <source>
        <dbReference type="ARBA" id="ARBA00022705"/>
    </source>
</evidence>
<dbReference type="Pfam" id="PF17657">
    <property type="entry name" value="DNA_pol3_finger"/>
    <property type="match status" value="1"/>
</dbReference>
<evidence type="ECO:0000313" key="10">
    <source>
        <dbReference type="EMBL" id="AUW94442.1"/>
    </source>
</evidence>
<dbReference type="InterPro" id="IPR011708">
    <property type="entry name" value="DNA_pol3_alpha_NTPase_dom"/>
</dbReference>
<evidence type="ECO:0000256" key="3">
    <source>
        <dbReference type="ARBA" id="ARBA00022695"/>
    </source>
</evidence>
<dbReference type="Gene3D" id="3.20.20.140">
    <property type="entry name" value="Metal-dependent hydrolases"/>
    <property type="match status" value="1"/>
</dbReference>
<feature type="domain" description="DNA polymerase III alpha subunit finger" evidence="9">
    <location>
        <begin position="501"/>
        <end position="639"/>
    </location>
</feature>
<proteinExistence type="predicted"/>
<evidence type="ECO:0000256" key="5">
    <source>
        <dbReference type="ARBA" id="ARBA00022932"/>
    </source>
</evidence>
<dbReference type="NCBIfam" id="TIGR00594">
    <property type="entry name" value="polc"/>
    <property type="match status" value="1"/>
</dbReference>
<protein>
    <recommendedName>
        <fullName evidence="1">DNA-directed DNA polymerase</fullName>
        <ecNumber evidence="1">2.7.7.7</ecNumber>
    </recommendedName>
</protein>
<sequence length="922" mass="102596">MESFPLLNIWSAYSLLRSSWDIDKGLAELKRLGYRTVGLADFQSLAAAELFSRRAAHLDMATWLGMTVALAPDLHVMLYAQSPDGWQLLCTMVQEGVPTELDRLASPHLLLVLPAASYEDQRLWPAVKALKFGGLVEELRPEQASHGLPWIPACPVRYHAGEEDAYQILMHMGEHLPQPGACSASSPQSVLAPYPVEWRPLLFQELPPSVLPQERARLPVFLETPSQDQEQLVYQAKMGLNAWNPTPKEPYEARLQHELNIIVSMGYASYFLIVADLVQYARTHGILTGPGRGSAAGSLVARCLGITSIDPIEHGLLFERFLNPHRRTLPDIDLDVDFTKRYQLIEYLRQRWGTDRVAQIGTYGTLGARAVLRDVARVLQIPAAQVNAVMANVPQTPGLRLEEIAGDLKPRTLAIDPSGRWWRVSRALEGLPRHSSIHAAGVVLSDRPLAQLVPCVKGPDGHLVTQMDMVSVEKLGLLKLDVLGLRALSVAERIGVSHQHGFNTVDGADPLTLGLLARGDTDAVFQLDGHGVRELMQRMKPRHAKEIIDVVALYRPGPMDAIGTYLARRAGQEPVPHDIFGTVCHDTYGVMVYQEQLMQLVQTMAGYTLAEADLFRRAISKKDHATLSQMEGDFTARAQGKQWSREEIREIWGRIMAFADYGFNKSHAAAYGLFSYYMAYLKAHYPVEFWAAEFSTIGVDKLTQEAKRAVSQGIVLWPPDVTRSHVDFVAEPSGIVAGLTLIRGVSPEMAQRIIAERERKSFQSKSEAFERISRVTQSRIAELVAASGALGRLPGRLLKTGQLSLFDTEQDASLQQVDAVQSFGMEWPVAQGPIYIRTTRRLEDVSWWQRQLKSLQRDFPGPHAVIVGNDQGKAFRVDGIRLQGSWQSLQALRALPMVSGCGRRIETKRVWTDGQDITRGTD</sequence>
<dbReference type="InterPro" id="IPR041931">
    <property type="entry name" value="DNA_pol3_alpha_thumb_dom"/>
</dbReference>
<feature type="domain" description="Bacterial DNA polymerase III alpha subunit NTPase" evidence="7">
    <location>
        <begin position="236"/>
        <end position="484"/>
    </location>
</feature>
<dbReference type="Proteomes" id="UP000325292">
    <property type="component" value="Chromosome"/>
</dbReference>
<keyword evidence="5" id="KW-0239">DNA-directed DNA polymerase</keyword>
<accession>A0ABM6RSJ8</accession>
<evidence type="ECO:0000256" key="2">
    <source>
        <dbReference type="ARBA" id="ARBA00022679"/>
    </source>
</evidence>
<dbReference type="SUPFAM" id="SSF160975">
    <property type="entry name" value="AF1531-like"/>
    <property type="match status" value="1"/>
</dbReference>
<evidence type="ECO:0000256" key="6">
    <source>
        <dbReference type="ARBA" id="ARBA00049244"/>
    </source>
</evidence>
<dbReference type="PANTHER" id="PTHR32294:SF0">
    <property type="entry name" value="DNA POLYMERASE III SUBUNIT ALPHA"/>
    <property type="match status" value="1"/>
</dbReference>
<name>A0ABM6RSJ8_9FIRM</name>
<evidence type="ECO:0000259" key="8">
    <source>
        <dbReference type="Pfam" id="PF14579"/>
    </source>
</evidence>
<keyword evidence="2" id="KW-0808">Transferase</keyword>
<keyword evidence="3" id="KW-0548">Nucleotidyltransferase</keyword>
<dbReference type="InterPro" id="IPR040982">
    <property type="entry name" value="DNA_pol3_finger"/>
</dbReference>
<evidence type="ECO:0000313" key="11">
    <source>
        <dbReference type="Proteomes" id="UP000325292"/>
    </source>
</evidence>
<keyword evidence="4" id="KW-0235">DNA replication</keyword>
<dbReference type="EMBL" id="CP019454">
    <property type="protein sequence ID" value="AUW94442.1"/>
    <property type="molecule type" value="Genomic_DNA"/>
</dbReference>
<dbReference type="Gene3D" id="1.10.10.1600">
    <property type="entry name" value="Bacterial DNA polymerase III alpha subunit, thumb domain"/>
    <property type="match status" value="1"/>
</dbReference>
<dbReference type="InterPro" id="IPR029460">
    <property type="entry name" value="DNAPol_HHH"/>
</dbReference>
<keyword evidence="11" id="KW-1185">Reference proteome</keyword>
<dbReference type="InterPro" id="IPR004805">
    <property type="entry name" value="DnaE2/DnaE/PolC"/>
</dbReference>
<gene>
    <name evidence="10" type="ORF">BXT84_11235</name>
</gene>
<dbReference type="EC" id="2.7.7.7" evidence="1"/>
<organism evidence="10 11">
    <name type="scientific">Sulfobacillus thermotolerans</name>
    <dbReference type="NCBI Taxonomy" id="338644"/>
    <lineage>
        <taxon>Bacteria</taxon>
        <taxon>Bacillati</taxon>
        <taxon>Bacillota</taxon>
        <taxon>Clostridia</taxon>
        <taxon>Eubacteriales</taxon>
        <taxon>Clostridiales Family XVII. Incertae Sedis</taxon>
        <taxon>Sulfobacillus</taxon>
    </lineage>
</organism>
<dbReference type="Gene3D" id="1.10.150.870">
    <property type="match status" value="1"/>
</dbReference>
<evidence type="ECO:0000259" key="9">
    <source>
        <dbReference type="Pfam" id="PF17657"/>
    </source>
</evidence>